<keyword evidence="1" id="KW-0614">Plasmid</keyword>
<proteinExistence type="predicted"/>
<dbReference type="GeneID" id="60552928"/>
<organism evidence="1 2">
    <name type="scientific">Methanohalobium evestigatum (strain ATCC BAA-1072 / DSM 3721 / NBRC 107634 / OCM 161 / Z-7303)</name>
    <dbReference type="NCBI Taxonomy" id="644295"/>
    <lineage>
        <taxon>Archaea</taxon>
        <taxon>Methanobacteriati</taxon>
        <taxon>Methanobacteriota</taxon>
        <taxon>Stenosarchaea group</taxon>
        <taxon>Methanomicrobia</taxon>
        <taxon>Methanosarcinales</taxon>
        <taxon>Methanosarcinaceae</taxon>
        <taxon>Methanohalobium</taxon>
    </lineage>
</organism>
<dbReference type="EMBL" id="CP002070">
    <property type="protein sequence ID" value="ADI75130.1"/>
    <property type="molecule type" value="Genomic_DNA"/>
</dbReference>
<accession>D7EC08</accession>
<protein>
    <submittedName>
        <fullName evidence="1">Uncharacterized protein</fullName>
    </submittedName>
</protein>
<dbReference type="HOGENOM" id="CLU_3094117_0_0_2"/>
<dbReference type="KEGG" id="mev:Metev_2318"/>
<dbReference type="OrthoDB" id="142204at2157"/>
<dbReference type="RefSeq" id="WP_013195695.1">
    <property type="nucleotide sequence ID" value="NC_014254.1"/>
</dbReference>
<dbReference type="AlphaFoldDB" id="D7EC08"/>
<evidence type="ECO:0000313" key="2">
    <source>
        <dbReference type="Proteomes" id="UP000000391"/>
    </source>
</evidence>
<keyword evidence="2" id="KW-1185">Reference proteome</keyword>
<name>D7EC08_METEZ</name>
<geneLocation type="plasmid" evidence="1 2">
    <name>pMETEV01</name>
</geneLocation>
<dbReference type="Proteomes" id="UP000000391">
    <property type="component" value="Plasmid pMETEV01"/>
</dbReference>
<sequence>MEYIMKSCPICGGKFVVMEDAANEAVYCTLECLSKAEKSMNKVSMKI</sequence>
<reference evidence="1 2" key="1">
    <citation type="submission" date="2010-06" db="EMBL/GenBank/DDBJ databases">
        <title>Complete sequence plasmid of Methanohalobium evestigatum Z-7303.</title>
        <authorList>
            <consortium name="US DOE Joint Genome Institute"/>
            <person name="Lucas S."/>
            <person name="Copeland A."/>
            <person name="Lapidus A."/>
            <person name="Cheng J.-F."/>
            <person name="Bruce D."/>
            <person name="Goodwin L."/>
            <person name="Pitluck S."/>
            <person name="Saunders E."/>
            <person name="Detter J.C."/>
            <person name="Han C."/>
            <person name="Tapia R."/>
            <person name="Land M."/>
            <person name="Hauser L."/>
            <person name="Kyrpides N."/>
            <person name="Mikhailova N."/>
            <person name="Sieprawska-Lupa M."/>
            <person name="Whitman W.B."/>
            <person name="Anderson I."/>
            <person name="Woyke T."/>
        </authorList>
    </citation>
    <scope>NUCLEOTIDE SEQUENCE [LARGE SCALE GENOMIC DNA]</scope>
    <source>
        <strain evidence="2">ATCC BAA-1072 / DSM 3721 / NBRC 107634 / OCM 161 / Z-7303</strain>
        <plasmid evidence="2">Plasmid pMETEV01</plasmid>
    </source>
</reference>
<gene>
    <name evidence="1" type="ordered locus">Metev_2318</name>
</gene>
<evidence type="ECO:0000313" key="1">
    <source>
        <dbReference type="EMBL" id="ADI75130.1"/>
    </source>
</evidence>